<name>F1TDC8_9FIRM</name>
<comment type="subcellular location">
    <subcellularLocation>
        <location evidence="1">Membrane</location>
        <topology evidence="1">Multi-pass membrane protein</topology>
    </subcellularLocation>
</comment>
<dbReference type="STRING" id="588581.Cpap_1759"/>
<comment type="caution">
    <text evidence="7">The sequence shown here is derived from an EMBL/GenBank/DDBJ whole genome shotgun (WGS) entry which is preliminary data.</text>
</comment>
<keyword evidence="3 6" id="KW-0812">Transmembrane</keyword>
<keyword evidence="2" id="KW-1003">Cell membrane</keyword>
<dbReference type="Proteomes" id="UP000003860">
    <property type="component" value="Unassembled WGS sequence"/>
</dbReference>
<evidence type="ECO:0000256" key="1">
    <source>
        <dbReference type="ARBA" id="ARBA00004141"/>
    </source>
</evidence>
<dbReference type="AlphaFoldDB" id="F1TDC8"/>
<dbReference type="RefSeq" id="WP_004619467.1">
    <property type="nucleotide sequence ID" value="NZ_ACXX02000007.1"/>
</dbReference>
<feature type="transmembrane region" description="Helical" evidence="6">
    <location>
        <begin position="220"/>
        <end position="241"/>
    </location>
</feature>
<evidence type="ECO:0000313" key="8">
    <source>
        <dbReference type="Proteomes" id="UP000003860"/>
    </source>
</evidence>
<evidence type="ECO:0000256" key="3">
    <source>
        <dbReference type="ARBA" id="ARBA00022692"/>
    </source>
</evidence>
<dbReference type="PANTHER" id="PTHR34857:SF2">
    <property type="entry name" value="SLL0384 PROTEIN"/>
    <property type="match status" value="1"/>
</dbReference>
<dbReference type="CDD" id="cd16914">
    <property type="entry name" value="EcfT"/>
    <property type="match status" value="1"/>
</dbReference>
<dbReference type="eggNOG" id="COG0619">
    <property type="taxonomic scope" value="Bacteria"/>
</dbReference>
<reference evidence="7" key="1">
    <citation type="submission" date="2009-07" db="EMBL/GenBank/DDBJ databases">
        <authorList>
            <consortium name="US DOE Joint Genome Institute (JGI-PGF)"/>
            <person name="Lucas S."/>
            <person name="Copeland A."/>
            <person name="Lapidus A."/>
            <person name="Glavina del Rio T."/>
            <person name="Tice H."/>
            <person name="Bruce D."/>
            <person name="Goodwin L."/>
            <person name="Pitluck S."/>
            <person name="Larimer F."/>
            <person name="Land M.L."/>
            <person name="Mouttaki H."/>
            <person name="He Z."/>
            <person name="Zhou J."/>
            <person name="Hemme C.L."/>
        </authorList>
    </citation>
    <scope>NUCLEOTIDE SEQUENCE [LARGE SCALE GENOMIC DNA]</scope>
    <source>
        <strain evidence="7">DSM 2782</strain>
    </source>
</reference>
<feature type="transmembrane region" description="Helical" evidence="6">
    <location>
        <begin position="187"/>
        <end position="208"/>
    </location>
</feature>
<dbReference type="PANTHER" id="PTHR34857">
    <property type="entry name" value="SLL0384 PROTEIN"/>
    <property type="match status" value="1"/>
</dbReference>
<evidence type="ECO:0000256" key="5">
    <source>
        <dbReference type="ARBA" id="ARBA00023136"/>
    </source>
</evidence>
<protein>
    <submittedName>
        <fullName evidence="7">Cobalt transport protein</fullName>
    </submittedName>
</protein>
<dbReference type="OrthoDB" id="3730291at2"/>
<keyword evidence="4 6" id="KW-1133">Transmembrane helix</keyword>
<feature type="transmembrane region" description="Helical" evidence="6">
    <location>
        <begin position="65"/>
        <end position="82"/>
    </location>
</feature>
<evidence type="ECO:0000256" key="6">
    <source>
        <dbReference type="SAM" id="Phobius"/>
    </source>
</evidence>
<dbReference type="Pfam" id="PF02361">
    <property type="entry name" value="CbiQ"/>
    <property type="match status" value="1"/>
</dbReference>
<dbReference type="GO" id="GO:0005886">
    <property type="term" value="C:plasma membrane"/>
    <property type="evidence" value="ECO:0007669"/>
    <property type="project" value="UniProtKB-ARBA"/>
</dbReference>
<reference evidence="7" key="2">
    <citation type="submission" date="2011-01" db="EMBL/GenBank/DDBJ databases">
        <title>The Non-contiguous Finished genome of Clostridium papyrosolvens.</title>
        <authorList>
            <person name="Lucas S."/>
            <person name="Copeland A."/>
            <person name="Lapidus A."/>
            <person name="Cheng J.-F."/>
            <person name="Goodwin L."/>
            <person name="Pitluck S."/>
            <person name="Misra M."/>
            <person name="Chertkov O."/>
            <person name="Detter J.C."/>
            <person name="Han C."/>
            <person name="Tapia R."/>
            <person name="Land M."/>
            <person name="Hauser L."/>
            <person name="Kyrpides N."/>
            <person name="Ivanova N."/>
            <person name="Pagani I."/>
            <person name="Mouttaki H."/>
            <person name="He Z."/>
            <person name="Zhou J."/>
            <person name="Hemme C.L."/>
            <person name="Woyke T."/>
        </authorList>
    </citation>
    <scope>NUCLEOTIDE SEQUENCE [LARGE SCALE GENOMIC DNA]</scope>
    <source>
        <strain evidence="7">DSM 2782</strain>
    </source>
</reference>
<gene>
    <name evidence="7" type="ORF">Cpap_1759</name>
</gene>
<sequence length="244" mass="27594">MQPQLFSNSYVHTALRLDPRTKLYLLVIFSIVMVDGGTTGILSYAKPILAAIPFLLLLTAGRRNVALTYAAIFSLSWLFSIYEINFLNGMINILLSLFARLGIRWFPCAVMGYYLLVSTHVSEFVAAMERMHVTQKITIPLSVMFRFFPTVQEEYRSIRDAMNMRGIGIRNFFSNPTAMLEYQMVPLMMSVVTIGNELSAAALTRGLYGTVKRTSICKIGFAFWDLIFFLLATSVFIAFIISKL</sequence>
<evidence type="ECO:0000313" key="7">
    <source>
        <dbReference type="EMBL" id="EGD47566.1"/>
    </source>
</evidence>
<feature type="transmembrane region" description="Helical" evidence="6">
    <location>
        <begin position="94"/>
        <end position="116"/>
    </location>
</feature>
<dbReference type="InterPro" id="IPR051611">
    <property type="entry name" value="ECF_transporter_component"/>
</dbReference>
<evidence type="ECO:0000256" key="2">
    <source>
        <dbReference type="ARBA" id="ARBA00022475"/>
    </source>
</evidence>
<proteinExistence type="predicted"/>
<organism evidence="7 8">
    <name type="scientific">Ruminiclostridium papyrosolvens DSM 2782</name>
    <dbReference type="NCBI Taxonomy" id="588581"/>
    <lineage>
        <taxon>Bacteria</taxon>
        <taxon>Bacillati</taxon>
        <taxon>Bacillota</taxon>
        <taxon>Clostridia</taxon>
        <taxon>Eubacteriales</taxon>
        <taxon>Oscillospiraceae</taxon>
        <taxon>Ruminiclostridium</taxon>
    </lineage>
</organism>
<dbReference type="EMBL" id="ACXX02000007">
    <property type="protein sequence ID" value="EGD47566.1"/>
    <property type="molecule type" value="Genomic_DNA"/>
</dbReference>
<accession>F1TDC8</accession>
<keyword evidence="5 6" id="KW-0472">Membrane</keyword>
<dbReference type="InterPro" id="IPR003339">
    <property type="entry name" value="ABC/ECF_trnsptr_transmembrane"/>
</dbReference>
<evidence type="ECO:0000256" key="4">
    <source>
        <dbReference type="ARBA" id="ARBA00022989"/>
    </source>
</evidence>
<keyword evidence="8" id="KW-1185">Reference proteome</keyword>
<feature type="transmembrane region" description="Helical" evidence="6">
    <location>
        <begin position="23"/>
        <end position="45"/>
    </location>
</feature>